<dbReference type="InterPro" id="IPR029063">
    <property type="entry name" value="SAM-dependent_MTases_sf"/>
</dbReference>
<keyword evidence="3 7" id="KW-0808">Transferase</keyword>
<dbReference type="EMBL" id="KZ678134">
    <property type="protein sequence ID" value="PSN68462.1"/>
    <property type="molecule type" value="Genomic_DNA"/>
</dbReference>
<evidence type="ECO:0000256" key="3">
    <source>
        <dbReference type="ARBA" id="ARBA00022679"/>
    </source>
</evidence>
<evidence type="ECO:0000256" key="6">
    <source>
        <dbReference type="ARBA" id="ARBA00023453"/>
    </source>
</evidence>
<proteinExistence type="inferred from homology"/>
<evidence type="ECO:0000256" key="2">
    <source>
        <dbReference type="ARBA" id="ARBA00022603"/>
    </source>
</evidence>
<dbReference type="SUPFAM" id="SSF53335">
    <property type="entry name" value="S-adenosyl-L-methionine-dependent methyltransferases"/>
    <property type="match status" value="1"/>
</dbReference>
<name>A0A2T2NSP6_CORCC</name>
<keyword evidence="4" id="KW-0949">S-adenosyl-L-methionine</keyword>
<organism evidence="7 8">
    <name type="scientific">Corynespora cassiicola Philippines</name>
    <dbReference type="NCBI Taxonomy" id="1448308"/>
    <lineage>
        <taxon>Eukaryota</taxon>
        <taxon>Fungi</taxon>
        <taxon>Dikarya</taxon>
        <taxon>Ascomycota</taxon>
        <taxon>Pezizomycotina</taxon>
        <taxon>Dothideomycetes</taxon>
        <taxon>Pleosporomycetidae</taxon>
        <taxon>Pleosporales</taxon>
        <taxon>Corynesporascaceae</taxon>
        <taxon>Corynespora</taxon>
    </lineage>
</organism>
<dbReference type="InterPro" id="IPR002935">
    <property type="entry name" value="SAM_O-MeTrfase"/>
</dbReference>
<accession>A0A2T2NSP6</accession>
<comment type="similarity">
    <text evidence="6">Belongs to the class I-like SAM-binding methyltransferase superfamily. Cation-dependent O-methyltransferase family.</text>
</comment>
<gene>
    <name evidence="7" type="ORF">BS50DRAFT_573367</name>
</gene>
<evidence type="ECO:0000313" key="8">
    <source>
        <dbReference type="Proteomes" id="UP000240883"/>
    </source>
</evidence>
<keyword evidence="8" id="KW-1185">Reference proteome</keyword>
<reference evidence="7 8" key="1">
    <citation type="journal article" date="2018" name="Front. Microbiol.">
        <title>Genome-Wide Analysis of Corynespora cassiicola Leaf Fall Disease Putative Effectors.</title>
        <authorList>
            <person name="Lopez D."/>
            <person name="Ribeiro S."/>
            <person name="Label P."/>
            <person name="Fumanal B."/>
            <person name="Venisse J.S."/>
            <person name="Kohler A."/>
            <person name="de Oliveira R.R."/>
            <person name="Labutti K."/>
            <person name="Lipzen A."/>
            <person name="Lail K."/>
            <person name="Bauer D."/>
            <person name="Ohm R.A."/>
            <person name="Barry K.W."/>
            <person name="Spatafora J."/>
            <person name="Grigoriev I.V."/>
            <person name="Martin F.M."/>
            <person name="Pujade-Renaud V."/>
        </authorList>
    </citation>
    <scope>NUCLEOTIDE SEQUENCE [LARGE SCALE GENOMIC DNA]</scope>
    <source>
        <strain evidence="7 8">Philippines</strain>
    </source>
</reference>
<keyword evidence="2 7" id="KW-0489">Methyltransferase</keyword>
<keyword evidence="5" id="KW-0128">Catecholamine metabolism</keyword>
<dbReference type="Gene3D" id="3.40.50.150">
    <property type="entry name" value="Vaccinia Virus protein VP39"/>
    <property type="match status" value="1"/>
</dbReference>
<dbReference type="EC" id="2.1.1.6" evidence="1"/>
<evidence type="ECO:0000313" key="7">
    <source>
        <dbReference type="EMBL" id="PSN68462.1"/>
    </source>
</evidence>
<evidence type="ECO:0000256" key="5">
    <source>
        <dbReference type="ARBA" id="ARBA00022939"/>
    </source>
</evidence>
<dbReference type="PROSITE" id="PS51682">
    <property type="entry name" value="SAM_OMT_I"/>
    <property type="match status" value="1"/>
</dbReference>
<dbReference type="STRING" id="1448308.A0A2T2NSP6"/>
<dbReference type="Pfam" id="PF01596">
    <property type="entry name" value="Methyltransf_3"/>
    <property type="match status" value="1"/>
</dbReference>
<evidence type="ECO:0000256" key="1">
    <source>
        <dbReference type="ARBA" id="ARBA00012880"/>
    </source>
</evidence>
<sequence length="250" mass="27475">MAVDADLVAYFANIKVLTEKLHRHILTLPSERFHGKPRDLITEIATWAETNKMGMLFHGLKIQKCHELLAAMDPKPKVILEYGTYVGNSALGWGASLLELHGRDAKDIHVYGFELDAEKAVIARDAIKLAGLEDIVTVITAPGGDALKQLLAEGKLQPGQVDVILLDHWKDAYLPDLVLCETLGAFHEGSLILADNTDFPGAPDYVEYVKKGGSGEPGRVKYETETLHEPRITGENESQTLEVTRVVALK</sequence>
<dbReference type="PANTHER" id="PTHR43836">
    <property type="entry name" value="CATECHOL O-METHYLTRANSFERASE 1-RELATED"/>
    <property type="match status" value="1"/>
</dbReference>
<dbReference type="AlphaFoldDB" id="A0A2T2NSP6"/>
<dbReference type="GO" id="GO:0032259">
    <property type="term" value="P:methylation"/>
    <property type="evidence" value="ECO:0007669"/>
    <property type="project" value="UniProtKB-KW"/>
</dbReference>
<dbReference type="GO" id="GO:0008171">
    <property type="term" value="F:O-methyltransferase activity"/>
    <property type="evidence" value="ECO:0007669"/>
    <property type="project" value="InterPro"/>
</dbReference>
<dbReference type="Proteomes" id="UP000240883">
    <property type="component" value="Unassembled WGS sequence"/>
</dbReference>
<dbReference type="OrthoDB" id="186626at2759"/>
<dbReference type="GO" id="GO:0006584">
    <property type="term" value="P:catecholamine metabolic process"/>
    <property type="evidence" value="ECO:0007669"/>
    <property type="project" value="UniProtKB-KW"/>
</dbReference>
<protein>
    <recommendedName>
        <fullName evidence="1">catechol O-methyltransferase</fullName>
        <ecNumber evidence="1">2.1.1.6</ecNumber>
    </recommendedName>
</protein>
<evidence type="ECO:0000256" key="4">
    <source>
        <dbReference type="ARBA" id="ARBA00022691"/>
    </source>
</evidence>
<dbReference type="PANTHER" id="PTHR43836:SF2">
    <property type="entry name" value="CATECHOL O-METHYLTRANSFERASE 1-RELATED"/>
    <property type="match status" value="1"/>
</dbReference>